<dbReference type="EMBL" id="JAMSHJ010000006">
    <property type="protein sequence ID" value="KAI5394795.1"/>
    <property type="molecule type" value="Genomic_DNA"/>
</dbReference>
<feature type="signal peptide" evidence="8">
    <location>
        <begin position="1"/>
        <end position="21"/>
    </location>
</feature>
<protein>
    <recommendedName>
        <fullName evidence="9">Peptidase A1 domain-containing protein</fullName>
    </recommendedName>
</protein>
<dbReference type="CDD" id="cd05476">
    <property type="entry name" value="pepsin_A_like_plant"/>
    <property type="match status" value="1"/>
</dbReference>
<dbReference type="InterPro" id="IPR033121">
    <property type="entry name" value="PEPTIDASE_A1"/>
</dbReference>
<evidence type="ECO:0000256" key="8">
    <source>
        <dbReference type="SAM" id="SignalP"/>
    </source>
</evidence>
<evidence type="ECO:0000256" key="4">
    <source>
        <dbReference type="ARBA" id="ARBA00022801"/>
    </source>
</evidence>
<dbReference type="Pfam" id="PF14543">
    <property type="entry name" value="TAXi_N"/>
    <property type="match status" value="1"/>
</dbReference>
<keyword evidence="4" id="KW-0378">Hydrolase</keyword>
<dbReference type="PROSITE" id="PS51767">
    <property type="entry name" value="PEPTIDASE_A1"/>
    <property type="match status" value="1"/>
</dbReference>
<feature type="active site" evidence="6">
    <location>
        <position position="88"/>
    </location>
</feature>
<feature type="domain" description="Peptidase A1" evidence="9">
    <location>
        <begin position="70"/>
        <end position="426"/>
    </location>
</feature>
<comment type="caution">
    <text evidence="10">The sequence shown here is derived from an EMBL/GenBank/DDBJ whole genome shotgun (WGS) entry which is preliminary data.</text>
</comment>
<evidence type="ECO:0000313" key="11">
    <source>
        <dbReference type="Proteomes" id="UP001058974"/>
    </source>
</evidence>
<evidence type="ECO:0000256" key="1">
    <source>
        <dbReference type="ARBA" id="ARBA00007447"/>
    </source>
</evidence>
<reference evidence="10 11" key="1">
    <citation type="journal article" date="2022" name="Nat. Genet.">
        <title>Improved pea reference genome and pan-genome highlight genomic features and evolutionary characteristics.</title>
        <authorList>
            <person name="Yang T."/>
            <person name="Liu R."/>
            <person name="Luo Y."/>
            <person name="Hu S."/>
            <person name="Wang D."/>
            <person name="Wang C."/>
            <person name="Pandey M.K."/>
            <person name="Ge S."/>
            <person name="Xu Q."/>
            <person name="Li N."/>
            <person name="Li G."/>
            <person name="Huang Y."/>
            <person name="Saxena R.K."/>
            <person name="Ji Y."/>
            <person name="Li M."/>
            <person name="Yan X."/>
            <person name="He Y."/>
            <person name="Liu Y."/>
            <person name="Wang X."/>
            <person name="Xiang C."/>
            <person name="Varshney R.K."/>
            <person name="Ding H."/>
            <person name="Gao S."/>
            <person name="Zong X."/>
        </authorList>
    </citation>
    <scope>NUCLEOTIDE SEQUENCE [LARGE SCALE GENOMIC DNA]</scope>
    <source>
        <strain evidence="10 11">cv. Zhongwan 6</strain>
    </source>
</reference>
<dbReference type="FunFam" id="2.40.70.10:FF:000028">
    <property type="entry name" value="Eukaryotic aspartyl protease family protein"/>
    <property type="match status" value="1"/>
</dbReference>
<dbReference type="InterPro" id="IPR034161">
    <property type="entry name" value="Pepsin-like_plant"/>
</dbReference>
<dbReference type="Gene3D" id="2.40.70.10">
    <property type="entry name" value="Acid Proteases"/>
    <property type="match status" value="2"/>
</dbReference>
<dbReference type="SUPFAM" id="SSF50630">
    <property type="entry name" value="Acid proteases"/>
    <property type="match status" value="1"/>
</dbReference>
<gene>
    <name evidence="10" type="ORF">KIW84_061419</name>
</gene>
<dbReference type="InterPro" id="IPR032799">
    <property type="entry name" value="TAXi_C"/>
</dbReference>
<sequence length="659" mass="72223">MDLKYLLITIALEILCVVANGNSDLVFQVERRKTNLSGIKDHDDRRRGRFLSTVDINLGGNGLPTQTGLYYTKLGLGSPKKDYYVQVDTGSDVLWVNCIECSRCPRKSDIGMDLTLYDPNGSDTSESIACDHEFCSSTYDGPIPGCKAETPCPYSITYGDGSATTGYYVKDYLTFDSVNGNLHTAPQNSSIIFGCGAVQSGLLGSSNEEALDGIIGFGQANSSVLSQLAASRKVKKIFSHCLDTIRGGGIFAIGELVEPKVSTTPLVPNMAHYNVVLKNIEVDGDVLQLPSDIFDSGNGKGTVIDSGTTLAYLPDIVYDQLIPKVLARQPGLKSSIEEQNFHCFYYSGNVDGGFPVVKLHFEDSLSLIVYPHDYLFPYKNGMMQCIGWQRSVTETKDGKDMTLLGDLVLSNKLVLYDLENMAIGWVDYNCSSSIKVKDATTGVVHTVGAHNISSASTFLIGRTLTFFLLLTAMLNIFDMWPEVRTDEVQPHVYKNGPGRPRKVRIREYGESDARAEVELKQKNANVLTTVDAHSSVQANTQESVDVQTNVDVQANVQSSVHGNVQDHVDTSQAVNNVVAENNAVDIDASQAKSCVVDISQIEASQAKWKYKKERKHAMKMRKMVSERLKLKCFQKPITGQSSTSDQPITLTEHDEGTST</sequence>
<dbReference type="GO" id="GO:0004190">
    <property type="term" value="F:aspartic-type endopeptidase activity"/>
    <property type="evidence" value="ECO:0007669"/>
    <property type="project" value="UniProtKB-KW"/>
</dbReference>
<dbReference type="AlphaFoldDB" id="A0A9D4W5L7"/>
<dbReference type="FunFam" id="2.40.70.10:FF:000056">
    <property type="entry name" value="Eukaryotic aspartyl protease family protein"/>
    <property type="match status" value="1"/>
</dbReference>
<dbReference type="Proteomes" id="UP001058974">
    <property type="component" value="Chromosome 6"/>
</dbReference>
<evidence type="ECO:0000259" key="9">
    <source>
        <dbReference type="PROSITE" id="PS51767"/>
    </source>
</evidence>
<dbReference type="GO" id="GO:0006508">
    <property type="term" value="P:proteolysis"/>
    <property type="evidence" value="ECO:0007669"/>
    <property type="project" value="UniProtKB-KW"/>
</dbReference>
<keyword evidence="2" id="KW-0645">Protease</keyword>
<evidence type="ECO:0000256" key="3">
    <source>
        <dbReference type="ARBA" id="ARBA00022750"/>
    </source>
</evidence>
<dbReference type="InterPro" id="IPR032861">
    <property type="entry name" value="TAXi_N"/>
</dbReference>
<keyword evidence="11" id="KW-1185">Reference proteome</keyword>
<dbReference type="Pfam" id="PF14541">
    <property type="entry name" value="TAXi_C"/>
    <property type="match status" value="1"/>
</dbReference>
<feature type="chain" id="PRO_5039460096" description="Peptidase A1 domain-containing protein" evidence="8">
    <location>
        <begin position="22"/>
        <end position="659"/>
    </location>
</feature>
<evidence type="ECO:0000256" key="6">
    <source>
        <dbReference type="PIRSR" id="PIRSR601461-1"/>
    </source>
</evidence>
<accession>A0A9D4W5L7</accession>
<evidence type="ECO:0000256" key="5">
    <source>
        <dbReference type="ARBA" id="ARBA00023180"/>
    </source>
</evidence>
<name>A0A9D4W5L7_PEA</name>
<comment type="similarity">
    <text evidence="1">Belongs to the peptidase A1 family.</text>
</comment>
<dbReference type="PRINTS" id="PR00792">
    <property type="entry name" value="PEPSIN"/>
</dbReference>
<evidence type="ECO:0000256" key="2">
    <source>
        <dbReference type="ARBA" id="ARBA00022670"/>
    </source>
</evidence>
<dbReference type="PANTHER" id="PTHR13683:SF768">
    <property type="entry name" value="EUKARYOTIC ASPARTYL PROTEASE FAMILY PROTEIN"/>
    <property type="match status" value="1"/>
</dbReference>
<dbReference type="InterPro" id="IPR001461">
    <property type="entry name" value="Aspartic_peptidase_A1"/>
</dbReference>
<dbReference type="InterPro" id="IPR021109">
    <property type="entry name" value="Peptidase_aspartic_dom_sf"/>
</dbReference>
<proteinExistence type="inferred from homology"/>
<evidence type="ECO:0000313" key="10">
    <source>
        <dbReference type="EMBL" id="KAI5394795.1"/>
    </source>
</evidence>
<dbReference type="PANTHER" id="PTHR13683">
    <property type="entry name" value="ASPARTYL PROTEASES"/>
    <property type="match status" value="1"/>
</dbReference>
<feature type="compositionally biased region" description="Polar residues" evidence="7">
    <location>
        <begin position="637"/>
        <end position="649"/>
    </location>
</feature>
<dbReference type="Gramene" id="Psat06G0141900-T1">
    <property type="protein sequence ID" value="KAI5394795.1"/>
    <property type="gene ID" value="KIW84_061419"/>
</dbReference>
<feature type="active site" evidence="6">
    <location>
        <position position="305"/>
    </location>
</feature>
<keyword evidence="5" id="KW-0325">Glycoprotein</keyword>
<evidence type="ECO:0000256" key="7">
    <source>
        <dbReference type="SAM" id="MobiDB-lite"/>
    </source>
</evidence>
<organism evidence="10 11">
    <name type="scientific">Pisum sativum</name>
    <name type="common">Garden pea</name>
    <name type="synonym">Lathyrus oleraceus</name>
    <dbReference type="NCBI Taxonomy" id="3888"/>
    <lineage>
        <taxon>Eukaryota</taxon>
        <taxon>Viridiplantae</taxon>
        <taxon>Streptophyta</taxon>
        <taxon>Embryophyta</taxon>
        <taxon>Tracheophyta</taxon>
        <taxon>Spermatophyta</taxon>
        <taxon>Magnoliopsida</taxon>
        <taxon>eudicotyledons</taxon>
        <taxon>Gunneridae</taxon>
        <taxon>Pentapetalae</taxon>
        <taxon>rosids</taxon>
        <taxon>fabids</taxon>
        <taxon>Fabales</taxon>
        <taxon>Fabaceae</taxon>
        <taxon>Papilionoideae</taxon>
        <taxon>50 kb inversion clade</taxon>
        <taxon>NPAAA clade</taxon>
        <taxon>Hologalegina</taxon>
        <taxon>IRL clade</taxon>
        <taxon>Fabeae</taxon>
        <taxon>Lathyrus</taxon>
    </lineage>
</organism>
<feature type="region of interest" description="Disordered" evidence="7">
    <location>
        <begin position="635"/>
        <end position="659"/>
    </location>
</feature>
<keyword evidence="8" id="KW-0732">Signal</keyword>
<keyword evidence="3" id="KW-0064">Aspartyl protease</keyword>